<dbReference type="EMBL" id="FRDL01000001">
    <property type="protein sequence ID" value="SHN52142.1"/>
    <property type="molecule type" value="Genomic_DNA"/>
</dbReference>
<dbReference type="Proteomes" id="UP000184066">
    <property type="component" value="Unassembled WGS sequence"/>
</dbReference>
<feature type="domain" description="ABC transmembrane type-1" evidence="9">
    <location>
        <begin position="85"/>
        <end position="289"/>
    </location>
</feature>
<keyword evidence="5 8" id="KW-0812">Transmembrane</keyword>
<feature type="transmembrane region" description="Helical" evidence="8">
    <location>
        <begin position="121"/>
        <end position="149"/>
    </location>
</feature>
<sequence>MSAPRRRAPLARMGRALVALAPMAWLGVFFLIPFAVVLRVSLAEPAIARPPFTDIWEWADGVLTIILNFGNYLFLLEDPLYYTAYLNSIWMAASATLICLVIAYPMALAIARAAPRRRPMLLMLVVLPFWTSFLLRMYALIGLMAPTGFVNTLLEALGFAPIVMLQTDFAVYAGIVTGYMPLMVLPLYATLEKLDDSLLEAAHDLGAGPTRAFLTVTLPLSAPGIAAGCLLVFIPAVGEYVIPALLGGPDQLMIGKVLWTEFFNNRDWPVASAVAIAMLAFLALPIMFIRNALGVKE</sequence>
<evidence type="ECO:0000313" key="10">
    <source>
        <dbReference type="EMBL" id="SHN52142.1"/>
    </source>
</evidence>
<dbReference type="InterPro" id="IPR035906">
    <property type="entry name" value="MetI-like_sf"/>
</dbReference>
<gene>
    <name evidence="10" type="ORF">SAMN05216200_101407</name>
</gene>
<evidence type="ECO:0000256" key="1">
    <source>
        <dbReference type="ARBA" id="ARBA00004651"/>
    </source>
</evidence>
<evidence type="ECO:0000256" key="8">
    <source>
        <dbReference type="RuleBase" id="RU363032"/>
    </source>
</evidence>
<feature type="transmembrane region" description="Helical" evidence="8">
    <location>
        <begin position="212"/>
        <end position="237"/>
    </location>
</feature>
<organism evidence="10 11">
    <name type="scientific">Oceanicella actignis</name>
    <dbReference type="NCBI Taxonomy" id="1189325"/>
    <lineage>
        <taxon>Bacteria</taxon>
        <taxon>Pseudomonadati</taxon>
        <taxon>Pseudomonadota</taxon>
        <taxon>Alphaproteobacteria</taxon>
        <taxon>Rhodobacterales</taxon>
        <taxon>Paracoccaceae</taxon>
        <taxon>Oceanicella</taxon>
    </lineage>
</organism>
<comment type="subcellular location">
    <subcellularLocation>
        <location evidence="1 8">Cell membrane</location>
        <topology evidence="1 8">Multi-pass membrane protein</topology>
    </subcellularLocation>
</comment>
<evidence type="ECO:0000256" key="4">
    <source>
        <dbReference type="ARBA" id="ARBA00022475"/>
    </source>
</evidence>
<proteinExistence type="inferred from homology"/>
<evidence type="ECO:0000256" key="3">
    <source>
        <dbReference type="ARBA" id="ARBA00022448"/>
    </source>
</evidence>
<keyword evidence="11" id="KW-1185">Reference proteome</keyword>
<feature type="transmembrane region" description="Helical" evidence="8">
    <location>
        <begin position="268"/>
        <end position="289"/>
    </location>
</feature>
<evidence type="ECO:0000256" key="5">
    <source>
        <dbReference type="ARBA" id="ARBA00022692"/>
    </source>
</evidence>
<name>A0A1M7S1H8_9RHOB</name>
<keyword evidence="3 8" id="KW-0813">Transport</keyword>
<accession>A0A1M7S1H8</accession>
<evidence type="ECO:0000259" key="9">
    <source>
        <dbReference type="PROSITE" id="PS50928"/>
    </source>
</evidence>
<feature type="transmembrane region" description="Helical" evidence="8">
    <location>
        <begin position="89"/>
        <end position="109"/>
    </location>
</feature>
<reference evidence="10 11" key="1">
    <citation type="submission" date="2016-12" db="EMBL/GenBank/DDBJ databases">
        <authorList>
            <person name="Song W.-J."/>
            <person name="Kurnit D.M."/>
        </authorList>
    </citation>
    <scope>NUCLEOTIDE SEQUENCE [LARGE SCALE GENOMIC DNA]</scope>
    <source>
        <strain evidence="10 11">CGMCC 1.10808</strain>
    </source>
</reference>
<dbReference type="GO" id="GO:0005886">
    <property type="term" value="C:plasma membrane"/>
    <property type="evidence" value="ECO:0007669"/>
    <property type="project" value="UniProtKB-SubCell"/>
</dbReference>
<dbReference type="Gene3D" id="1.10.3720.10">
    <property type="entry name" value="MetI-like"/>
    <property type="match status" value="1"/>
</dbReference>
<dbReference type="PANTHER" id="PTHR42929">
    <property type="entry name" value="INNER MEMBRANE ABC TRANSPORTER PERMEASE PROTEIN YDCU-RELATED-RELATED"/>
    <property type="match status" value="1"/>
</dbReference>
<evidence type="ECO:0000256" key="2">
    <source>
        <dbReference type="ARBA" id="ARBA00007069"/>
    </source>
</evidence>
<dbReference type="CDD" id="cd06261">
    <property type="entry name" value="TM_PBP2"/>
    <property type="match status" value="1"/>
</dbReference>
<keyword evidence="6 8" id="KW-1133">Transmembrane helix</keyword>
<evidence type="ECO:0000256" key="6">
    <source>
        <dbReference type="ARBA" id="ARBA00022989"/>
    </source>
</evidence>
<dbReference type="AlphaFoldDB" id="A0A1M7S1H8"/>
<feature type="transmembrane region" description="Helical" evidence="8">
    <location>
        <begin position="169"/>
        <end position="191"/>
    </location>
</feature>
<protein>
    <submittedName>
        <fullName evidence="10">Putrescine transport system permease protein</fullName>
    </submittedName>
</protein>
<dbReference type="Pfam" id="PF00528">
    <property type="entry name" value="BPD_transp_1"/>
    <property type="match status" value="1"/>
</dbReference>
<dbReference type="OrthoDB" id="9807047at2"/>
<evidence type="ECO:0000313" key="11">
    <source>
        <dbReference type="Proteomes" id="UP000184066"/>
    </source>
</evidence>
<dbReference type="PROSITE" id="PS50928">
    <property type="entry name" value="ABC_TM1"/>
    <property type="match status" value="1"/>
</dbReference>
<dbReference type="InterPro" id="IPR000515">
    <property type="entry name" value="MetI-like"/>
</dbReference>
<comment type="similarity">
    <text evidence="2">Belongs to the binding-protein-dependent transport system permease family. CysTW subfamily.</text>
</comment>
<dbReference type="STRING" id="1189325.SAMN04488119_102111"/>
<keyword evidence="7 8" id="KW-0472">Membrane</keyword>
<dbReference type="RefSeq" id="WP_072745965.1">
    <property type="nucleotide sequence ID" value="NZ_FOHL01000002.1"/>
</dbReference>
<keyword evidence="4" id="KW-1003">Cell membrane</keyword>
<dbReference type="PANTHER" id="PTHR42929:SF3">
    <property type="entry name" value="PUTRESCINE TRANSPORT SYSTEM PERMEASE PROTEIN POTH"/>
    <property type="match status" value="1"/>
</dbReference>
<evidence type="ECO:0000256" key="7">
    <source>
        <dbReference type="ARBA" id="ARBA00023136"/>
    </source>
</evidence>
<dbReference type="GO" id="GO:0055085">
    <property type="term" value="P:transmembrane transport"/>
    <property type="evidence" value="ECO:0007669"/>
    <property type="project" value="InterPro"/>
</dbReference>
<dbReference type="SUPFAM" id="SSF161098">
    <property type="entry name" value="MetI-like"/>
    <property type="match status" value="1"/>
</dbReference>